<dbReference type="EMBL" id="VIWO01000006">
    <property type="protein sequence ID" value="TWF38900.1"/>
    <property type="molecule type" value="Genomic_DNA"/>
</dbReference>
<keyword evidence="2" id="KW-1185">Reference proteome</keyword>
<protein>
    <submittedName>
        <fullName evidence="1">Uncharacterized protein</fullName>
    </submittedName>
</protein>
<accession>A0A561PLE0</accession>
<dbReference type="AlphaFoldDB" id="A0A561PLE0"/>
<gene>
    <name evidence="1" type="ORF">FHW36_106123</name>
</gene>
<dbReference type="OrthoDB" id="673582at2"/>
<organism evidence="1 2">
    <name type="scientific">Chitinophaga polysaccharea</name>
    <dbReference type="NCBI Taxonomy" id="1293035"/>
    <lineage>
        <taxon>Bacteria</taxon>
        <taxon>Pseudomonadati</taxon>
        <taxon>Bacteroidota</taxon>
        <taxon>Chitinophagia</taxon>
        <taxon>Chitinophagales</taxon>
        <taxon>Chitinophagaceae</taxon>
        <taxon>Chitinophaga</taxon>
    </lineage>
</organism>
<evidence type="ECO:0000313" key="1">
    <source>
        <dbReference type="EMBL" id="TWF38900.1"/>
    </source>
</evidence>
<dbReference type="Proteomes" id="UP000320811">
    <property type="component" value="Unassembled WGS sequence"/>
</dbReference>
<reference evidence="1 2" key="1">
    <citation type="submission" date="2019-06" db="EMBL/GenBank/DDBJ databases">
        <title>Sorghum-associated microbial communities from plants grown in Nebraska, USA.</title>
        <authorList>
            <person name="Schachtman D."/>
        </authorList>
    </citation>
    <scope>NUCLEOTIDE SEQUENCE [LARGE SCALE GENOMIC DNA]</scope>
    <source>
        <strain evidence="1 2">1209</strain>
    </source>
</reference>
<dbReference type="RefSeq" id="WP_145671333.1">
    <property type="nucleotide sequence ID" value="NZ_VIWO01000006.1"/>
</dbReference>
<sequence length="90" mass="10148">MSADKTNRDDKDNPFVTLTGRLVLRTFGRHSKSEHLAVYLVSDQGDYLIRPAGANPFMPDALMPLVGKTIIATGYIEDYVFLAQTWKEEE</sequence>
<comment type="caution">
    <text evidence="1">The sequence shown here is derived from an EMBL/GenBank/DDBJ whole genome shotgun (WGS) entry which is preliminary data.</text>
</comment>
<evidence type="ECO:0000313" key="2">
    <source>
        <dbReference type="Proteomes" id="UP000320811"/>
    </source>
</evidence>
<proteinExistence type="predicted"/>
<name>A0A561PLE0_9BACT</name>